<keyword evidence="2" id="KW-1185">Reference proteome</keyword>
<accession>A0A6A6SM87</accession>
<dbReference type="EMBL" id="MU004559">
    <property type="protein sequence ID" value="KAF2648077.1"/>
    <property type="molecule type" value="Genomic_DNA"/>
</dbReference>
<sequence>MITPPQPTPRYHDVVSKDKLIEQQAARPTEPHCSRAIGCRFGRQASSPNPLACVPAIILNSSNHRPPTIVAPRTYQVSIGACTRVPVPVQRCSRKCNTMYNVCMRKQASFGDLLTSENRDSPPHHESIGMHPGYFLLRSFFEHTARGTHGDKTAHIRWPRVCACVRLWRMSKKSSQDGPGCLCASLLLSSRRIHGLHRCLLALCRAGSGSQTSCTTISRSRTQPCFGLSQPGQTNDHLASQRGGYGKRHAATLGSIGLSKGPEG</sequence>
<dbReference type="Proteomes" id="UP000799324">
    <property type="component" value="Unassembled WGS sequence"/>
</dbReference>
<name>A0A6A6SM87_9PLEO</name>
<reference evidence="1" key="1">
    <citation type="journal article" date="2020" name="Stud. Mycol.">
        <title>101 Dothideomycetes genomes: a test case for predicting lifestyles and emergence of pathogens.</title>
        <authorList>
            <person name="Haridas S."/>
            <person name="Albert R."/>
            <person name="Binder M."/>
            <person name="Bloem J."/>
            <person name="Labutti K."/>
            <person name="Salamov A."/>
            <person name="Andreopoulos B."/>
            <person name="Baker S."/>
            <person name="Barry K."/>
            <person name="Bills G."/>
            <person name="Bluhm B."/>
            <person name="Cannon C."/>
            <person name="Castanera R."/>
            <person name="Culley D."/>
            <person name="Daum C."/>
            <person name="Ezra D."/>
            <person name="Gonzalez J."/>
            <person name="Henrissat B."/>
            <person name="Kuo A."/>
            <person name="Liang C."/>
            <person name="Lipzen A."/>
            <person name="Lutzoni F."/>
            <person name="Magnuson J."/>
            <person name="Mondo S."/>
            <person name="Nolan M."/>
            <person name="Ohm R."/>
            <person name="Pangilinan J."/>
            <person name="Park H.-J."/>
            <person name="Ramirez L."/>
            <person name="Alfaro M."/>
            <person name="Sun H."/>
            <person name="Tritt A."/>
            <person name="Yoshinaga Y."/>
            <person name="Zwiers L.-H."/>
            <person name="Turgeon B."/>
            <person name="Goodwin S."/>
            <person name="Spatafora J."/>
            <person name="Crous P."/>
            <person name="Grigoriev I."/>
        </authorList>
    </citation>
    <scope>NUCLEOTIDE SEQUENCE</scope>
    <source>
        <strain evidence="1">CBS 122681</strain>
    </source>
</reference>
<organism evidence="1 2">
    <name type="scientific">Lophiostoma macrostomum CBS 122681</name>
    <dbReference type="NCBI Taxonomy" id="1314788"/>
    <lineage>
        <taxon>Eukaryota</taxon>
        <taxon>Fungi</taxon>
        <taxon>Dikarya</taxon>
        <taxon>Ascomycota</taxon>
        <taxon>Pezizomycotina</taxon>
        <taxon>Dothideomycetes</taxon>
        <taxon>Pleosporomycetidae</taxon>
        <taxon>Pleosporales</taxon>
        <taxon>Lophiostomataceae</taxon>
        <taxon>Lophiostoma</taxon>
    </lineage>
</organism>
<evidence type="ECO:0000313" key="2">
    <source>
        <dbReference type="Proteomes" id="UP000799324"/>
    </source>
</evidence>
<gene>
    <name evidence="1" type="ORF">K491DRAFT_261307</name>
</gene>
<proteinExistence type="predicted"/>
<evidence type="ECO:0000313" key="1">
    <source>
        <dbReference type="EMBL" id="KAF2648077.1"/>
    </source>
</evidence>
<dbReference type="AlphaFoldDB" id="A0A6A6SM87"/>
<protein>
    <submittedName>
        <fullName evidence="1">Uncharacterized protein</fullName>
    </submittedName>
</protein>